<dbReference type="InterPro" id="IPR044824">
    <property type="entry name" value="MAIN-like"/>
</dbReference>
<organism evidence="3 4">
    <name type="scientific">Paspalum notatum var. saurae</name>
    <dbReference type="NCBI Taxonomy" id="547442"/>
    <lineage>
        <taxon>Eukaryota</taxon>
        <taxon>Viridiplantae</taxon>
        <taxon>Streptophyta</taxon>
        <taxon>Embryophyta</taxon>
        <taxon>Tracheophyta</taxon>
        <taxon>Spermatophyta</taxon>
        <taxon>Magnoliopsida</taxon>
        <taxon>Liliopsida</taxon>
        <taxon>Poales</taxon>
        <taxon>Poaceae</taxon>
        <taxon>PACMAD clade</taxon>
        <taxon>Panicoideae</taxon>
        <taxon>Andropogonodae</taxon>
        <taxon>Paspaleae</taxon>
        <taxon>Paspalinae</taxon>
        <taxon>Paspalum</taxon>
    </lineage>
</organism>
<dbReference type="InterPro" id="IPR019557">
    <property type="entry name" value="AminoTfrase-like_pln_mobile"/>
</dbReference>
<feature type="compositionally biased region" description="Polar residues" evidence="1">
    <location>
        <begin position="524"/>
        <end position="537"/>
    </location>
</feature>
<dbReference type="Proteomes" id="UP001341281">
    <property type="component" value="Chromosome 06"/>
</dbReference>
<dbReference type="EMBL" id="CP144750">
    <property type="protein sequence ID" value="WVZ82407.1"/>
    <property type="molecule type" value="Genomic_DNA"/>
</dbReference>
<dbReference type="PANTHER" id="PTHR46033">
    <property type="entry name" value="PROTEIN MAIN-LIKE 2"/>
    <property type="match status" value="1"/>
</dbReference>
<dbReference type="PANTHER" id="PTHR46033:SF78">
    <property type="entry name" value="OS06G0232700 PROTEIN"/>
    <property type="match status" value="1"/>
</dbReference>
<name>A0AAQ3X1U3_PASNO</name>
<feature type="domain" description="Aminotransferase-like plant mobile" evidence="2">
    <location>
        <begin position="79"/>
        <end position="345"/>
    </location>
</feature>
<dbReference type="GO" id="GO:0010073">
    <property type="term" value="P:meristem maintenance"/>
    <property type="evidence" value="ECO:0007669"/>
    <property type="project" value="InterPro"/>
</dbReference>
<evidence type="ECO:0000259" key="2">
    <source>
        <dbReference type="Pfam" id="PF10536"/>
    </source>
</evidence>
<evidence type="ECO:0000256" key="1">
    <source>
        <dbReference type="SAM" id="MobiDB-lite"/>
    </source>
</evidence>
<sequence>MAAPNYPPTPELLDPNLDSEHRSFLRFVERRPLQEMRTRAPGEMLYLDERWYGRCGSSARLVEGWPNEPDGGAKGRLWLDRSLLTALVDRWHAETHTFHMPCGEMSPTLQDVSMILGLPLTGDPVGPRVITDDWMDDLQERFALVDRDPVHGPLTAHPHVAGPSKSWLMQFRAEYLADDADDNSVSRSLEAFLLWMFGYIMINNSHGNCVDRVLMPYARAIAEAEDDEVPTWSWGSAVLAATYRGLCDASCKSEPHSTLTGCPLLLQLWAYERFSVGRPMVDLEPYDDGFYGDEDDERPTMATLWIGRKGAHKQVRRVYPRLVDNFDKLCAQDVMREPYSTELVAMRAPLGLSSLCTRDAHLWLTMAPMMYGGQSDEAVRIQTAVAYPSCTWLVKLAPWIGYWADAGEQVVVPDGPHTDESFRAYLAWYQPRTRCRITYASDNQEAHQASTGDLYASHRDEALAGAMRACRLVDTHASSYLLRPEAGDTMSDSEHREAWNNTRNSVRQVLRAYGDEFFAEPIGSSHTTPTAGPSQPEQYPDQGLK</sequence>
<proteinExistence type="predicted"/>
<feature type="region of interest" description="Disordered" evidence="1">
    <location>
        <begin position="520"/>
        <end position="545"/>
    </location>
</feature>
<dbReference type="AlphaFoldDB" id="A0AAQ3X1U3"/>
<accession>A0AAQ3X1U3</accession>
<dbReference type="Pfam" id="PF10536">
    <property type="entry name" value="PMD"/>
    <property type="match status" value="1"/>
</dbReference>
<evidence type="ECO:0000313" key="3">
    <source>
        <dbReference type="EMBL" id="WVZ82407.1"/>
    </source>
</evidence>
<gene>
    <name evidence="3" type="ORF">U9M48_029673</name>
</gene>
<reference evidence="3 4" key="1">
    <citation type="submission" date="2024-02" db="EMBL/GenBank/DDBJ databases">
        <title>High-quality chromosome-scale genome assembly of Pensacola bahiagrass (Paspalum notatum Flugge var. saurae).</title>
        <authorList>
            <person name="Vega J.M."/>
            <person name="Podio M."/>
            <person name="Orjuela J."/>
            <person name="Siena L.A."/>
            <person name="Pessino S.C."/>
            <person name="Combes M.C."/>
            <person name="Mariac C."/>
            <person name="Albertini E."/>
            <person name="Pupilli F."/>
            <person name="Ortiz J.P.A."/>
            <person name="Leblanc O."/>
        </authorList>
    </citation>
    <scope>NUCLEOTIDE SEQUENCE [LARGE SCALE GENOMIC DNA]</scope>
    <source>
        <strain evidence="3">R1</strain>
        <tissue evidence="3">Leaf</tissue>
    </source>
</reference>
<protein>
    <recommendedName>
        <fullName evidence="2">Aminotransferase-like plant mobile domain-containing protein</fullName>
    </recommendedName>
</protein>
<evidence type="ECO:0000313" key="4">
    <source>
        <dbReference type="Proteomes" id="UP001341281"/>
    </source>
</evidence>
<keyword evidence="4" id="KW-1185">Reference proteome</keyword>